<keyword evidence="6" id="KW-1185">Reference proteome</keyword>
<accession>A0ABP1P418</accession>
<gene>
    <name evidence="5" type="ORF">XYLVIOL_LOCUS8594</name>
</gene>
<reference evidence="5 6" key="1">
    <citation type="submission" date="2024-08" db="EMBL/GenBank/DDBJ databases">
        <authorList>
            <person name="Will J Nash"/>
            <person name="Angela Man"/>
            <person name="Seanna McTaggart"/>
            <person name="Kendall Baker"/>
            <person name="Tom Barker"/>
            <person name="Leah Catchpole"/>
            <person name="Alex Durrant"/>
            <person name="Karim Gharbi"/>
            <person name="Naomi Irish"/>
            <person name="Gemy Kaithakottil"/>
            <person name="Debby Ku"/>
            <person name="Aaliyah Providence"/>
            <person name="Felix Shaw"/>
            <person name="David Swarbreck"/>
            <person name="Chris Watkins"/>
            <person name="Ann M. McCartney"/>
            <person name="Giulio Formenti"/>
            <person name="Alice Mouton"/>
            <person name="Noel Vella"/>
            <person name="Bjorn M von Reumont"/>
            <person name="Adriana Vella"/>
            <person name="Wilfried Haerty"/>
        </authorList>
    </citation>
    <scope>NUCLEOTIDE SEQUENCE [LARGE SCALE GENOMIC DNA]</scope>
</reference>
<evidence type="ECO:0000256" key="1">
    <source>
        <dbReference type="ARBA" id="ARBA00004123"/>
    </source>
</evidence>
<organism evidence="5 6">
    <name type="scientific">Xylocopa violacea</name>
    <name type="common">Violet carpenter bee</name>
    <name type="synonym">Apis violacea</name>
    <dbReference type="NCBI Taxonomy" id="135666"/>
    <lineage>
        <taxon>Eukaryota</taxon>
        <taxon>Metazoa</taxon>
        <taxon>Ecdysozoa</taxon>
        <taxon>Arthropoda</taxon>
        <taxon>Hexapoda</taxon>
        <taxon>Insecta</taxon>
        <taxon>Pterygota</taxon>
        <taxon>Neoptera</taxon>
        <taxon>Endopterygota</taxon>
        <taxon>Hymenoptera</taxon>
        <taxon>Apocrita</taxon>
        <taxon>Aculeata</taxon>
        <taxon>Apoidea</taxon>
        <taxon>Anthophila</taxon>
        <taxon>Apidae</taxon>
        <taxon>Xylocopa</taxon>
        <taxon>Xylocopa</taxon>
    </lineage>
</organism>
<evidence type="ECO:0000256" key="2">
    <source>
        <dbReference type="ARBA" id="ARBA00023242"/>
    </source>
</evidence>
<evidence type="ECO:0000256" key="4">
    <source>
        <dbReference type="SAM" id="MobiDB-lite"/>
    </source>
</evidence>
<comment type="subcellular location">
    <subcellularLocation>
        <location evidence="1">Nucleus</location>
    </subcellularLocation>
</comment>
<feature type="compositionally biased region" description="Basic and acidic residues" evidence="4">
    <location>
        <begin position="98"/>
        <end position="119"/>
    </location>
</feature>
<protein>
    <submittedName>
        <fullName evidence="5">Uncharacterized protein</fullName>
    </submittedName>
</protein>
<feature type="compositionally biased region" description="Acidic residues" evidence="4">
    <location>
        <begin position="60"/>
        <end position="87"/>
    </location>
</feature>
<dbReference type="EMBL" id="CAXAJV020001296">
    <property type="protein sequence ID" value="CAL7947937.1"/>
    <property type="molecule type" value="Genomic_DNA"/>
</dbReference>
<sequence>MTDAVSLREAIAQYEQQLAQVQVTLAVTTQEPDRENLLSLQSDIQELITLTKESLHDVETSSEDLDDDDDADDDDVDNDDDDDDIDDPLAKEYALFKAELEKTSNDSESNEQDKQDDRSPPSTRFILALNSMLSCHLFFSGNDLMKEAKHFHRW</sequence>
<keyword evidence="3" id="KW-0175">Coiled coil</keyword>
<evidence type="ECO:0000313" key="5">
    <source>
        <dbReference type="EMBL" id="CAL7947937.1"/>
    </source>
</evidence>
<name>A0ABP1P418_XYLVO</name>
<evidence type="ECO:0000256" key="3">
    <source>
        <dbReference type="SAM" id="Coils"/>
    </source>
</evidence>
<feature type="region of interest" description="Disordered" evidence="4">
    <location>
        <begin position="53"/>
        <end position="122"/>
    </location>
</feature>
<dbReference type="Proteomes" id="UP001642520">
    <property type="component" value="Unassembled WGS sequence"/>
</dbReference>
<dbReference type="PANTHER" id="PTHR46297:SF1">
    <property type="entry name" value="ZINC FINGER CCCH-TYPE WITH G PATCH DOMAIN-CONTAINING PROTEIN"/>
    <property type="match status" value="1"/>
</dbReference>
<comment type="caution">
    <text evidence="5">The sequence shown here is derived from an EMBL/GenBank/DDBJ whole genome shotgun (WGS) entry which is preliminary data.</text>
</comment>
<proteinExistence type="predicted"/>
<dbReference type="PANTHER" id="PTHR46297">
    <property type="entry name" value="ZINC FINGER CCCH-TYPE WITH G PATCH DOMAIN-CONTAINING PROTEIN"/>
    <property type="match status" value="1"/>
</dbReference>
<feature type="coiled-coil region" evidence="3">
    <location>
        <begin position="4"/>
        <end position="31"/>
    </location>
</feature>
<evidence type="ECO:0000313" key="6">
    <source>
        <dbReference type="Proteomes" id="UP001642520"/>
    </source>
</evidence>
<keyword evidence="2" id="KW-0539">Nucleus</keyword>